<evidence type="ECO:0000313" key="2">
    <source>
        <dbReference type="EMBL" id="VDM33661.1"/>
    </source>
</evidence>
<reference evidence="2 3" key="2">
    <citation type="submission" date="2018-11" db="EMBL/GenBank/DDBJ databases">
        <authorList>
            <consortium name="Pathogen Informatics"/>
        </authorList>
    </citation>
    <scope>NUCLEOTIDE SEQUENCE [LARGE SCALE GENOMIC DNA]</scope>
</reference>
<evidence type="ECO:0000313" key="4">
    <source>
        <dbReference type="WBParaSite" id="TTAC_0000898201-mRNA-1"/>
    </source>
</evidence>
<dbReference type="Proteomes" id="UP000274429">
    <property type="component" value="Unassembled WGS sequence"/>
</dbReference>
<proteinExistence type="predicted"/>
<organism evidence="4">
    <name type="scientific">Hydatigena taeniaeformis</name>
    <name type="common">Feline tapeworm</name>
    <name type="synonym">Taenia taeniaeformis</name>
    <dbReference type="NCBI Taxonomy" id="6205"/>
    <lineage>
        <taxon>Eukaryota</taxon>
        <taxon>Metazoa</taxon>
        <taxon>Spiralia</taxon>
        <taxon>Lophotrochozoa</taxon>
        <taxon>Platyhelminthes</taxon>
        <taxon>Cestoda</taxon>
        <taxon>Eucestoda</taxon>
        <taxon>Cyclophyllidea</taxon>
        <taxon>Taeniidae</taxon>
        <taxon>Hydatigera</taxon>
    </lineage>
</organism>
<gene>
    <name evidence="2" type="ORF">TTAC_LOCUS8967</name>
</gene>
<reference evidence="4" key="1">
    <citation type="submission" date="2017-02" db="UniProtKB">
        <authorList>
            <consortium name="WormBaseParasite"/>
        </authorList>
    </citation>
    <scope>IDENTIFICATION</scope>
</reference>
<keyword evidence="3" id="KW-1185">Reference proteome</keyword>
<dbReference type="EMBL" id="UYWX01020640">
    <property type="protein sequence ID" value="VDM33661.1"/>
    <property type="molecule type" value="Genomic_DNA"/>
</dbReference>
<feature type="region of interest" description="Disordered" evidence="1">
    <location>
        <begin position="150"/>
        <end position="176"/>
    </location>
</feature>
<evidence type="ECO:0000313" key="3">
    <source>
        <dbReference type="Proteomes" id="UP000274429"/>
    </source>
</evidence>
<dbReference type="WBParaSite" id="TTAC_0000898201-mRNA-1">
    <property type="protein sequence ID" value="TTAC_0000898201-mRNA-1"/>
    <property type="gene ID" value="TTAC_0000898201"/>
</dbReference>
<protein>
    <submittedName>
        <fullName evidence="4">Secreted protein</fullName>
    </submittedName>
</protein>
<name>A0A0R3X661_HYDTA</name>
<sequence>MCTSSPSSLRFTLSRLTPQLTTVYALTTPRSNNSDDCRPRHTIRSCVCTHTIGETPLPSLLLQAAIICCEVCPHLASPQFHLLLQLGTGYRLSDISPTSAFLPRQGGWHNSNASWDDESSSSSNNNNNTAGYLQLLRQMKGLFTRRHRNPIPHSRIETPHFHSSQQHSSSKATVSP</sequence>
<evidence type="ECO:0000256" key="1">
    <source>
        <dbReference type="SAM" id="MobiDB-lite"/>
    </source>
</evidence>
<accession>A0A0R3X661</accession>
<dbReference type="AlphaFoldDB" id="A0A0R3X661"/>